<evidence type="ECO:0000313" key="3">
    <source>
        <dbReference type="Proteomes" id="UP000094271"/>
    </source>
</evidence>
<dbReference type="Gene3D" id="3.90.105.50">
    <property type="match status" value="1"/>
</dbReference>
<dbReference type="NCBIfam" id="TIGR01764">
    <property type="entry name" value="excise"/>
    <property type="match status" value="1"/>
</dbReference>
<sequence length="66" mass="7903">MGMTAENIAEKRCYTVKEVQEMLGISRPTVYELLKKNEFRWIQIGNKYRISKKSFDEWLDQKSETI</sequence>
<feature type="domain" description="Helix-turn-helix" evidence="1">
    <location>
        <begin position="14"/>
        <end position="62"/>
    </location>
</feature>
<dbReference type="SUPFAM" id="SSF46955">
    <property type="entry name" value="Putative DNA-binding domain"/>
    <property type="match status" value="1"/>
</dbReference>
<organism evidence="2 3">
    <name type="scientific">Eisenbergiella tayi</name>
    <dbReference type="NCBI Taxonomy" id="1432052"/>
    <lineage>
        <taxon>Bacteria</taxon>
        <taxon>Bacillati</taxon>
        <taxon>Bacillota</taxon>
        <taxon>Clostridia</taxon>
        <taxon>Lachnospirales</taxon>
        <taxon>Lachnospiraceae</taxon>
        <taxon>Eisenbergiella</taxon>
    </lineage>
</organism>
<dbReference type="AlphaFoldDB" id="A0A1E3U6W4"/>
<dbReference type="InterPro" id="IPR010093">
    <property type="entry name" value="SinI_DNA-bd"/>
</dbReference>
<evidence type="ECO:0000313" key="2">
    <source>
        <dbReference type="EMBL" id="ODR39299.1"/>
    </source>
</evidence>
<dbReference type="InterPro" id="IPR038148">
    <property type="entry name" value="Tn1545/Tn916_Xis"/>
</dbReference>
<dbReference type="Pfam" id="PF12728">
    <property type="entry name" value="HTH_17"/>
    <property type="match status" value="1"/>
</dbReference>
<dbReference type="InterPro" id="IPR041657">
    <property type="entry name" value="HTH_17"/>
</dbReference>
<dbReference type="Proteomes" id="UP000094271">
    <property type="component" value="Unassembled WGS sequence"/>
</dbReference>
<protein>
    <submittedName>
        <fullName evidence="2">Transcriptional regulator</fullName>
    </submittedName>
</protein>
<name>A0A1E3U6W4_9FIRM</name>
<dbReference type="InterPro" id="IPR009061">
    <property type="entry name" value="DNA-bd_dom_put_sf"/>
</dbReference>
<reference evidence="2 3" key="1">
    <citation type="submission" date="2016-08" db="EMBL/GenBank/DDBJ databases">
        <authorList>
            <person name="Seilhamer J.J."/>
        </authorList>
    </citation>
    <scope>NUCLEOTIDE SEQUENCE [LARGE SCALE GENOMIC DNA]</scope>
    <source>
        <strain evidence="2 3">NML150140-1</strain>
    </source>
</reference>
<proteinExistence type="predicted"/>
<dbReference type="EMBL" id="MEHA01000043">
    <property type="protein sequence ID" value="ODR39299.1"/>
    <property type="molecule type" value="Genomic_DNA"/>
</dbReference>
<evidence type="ECO:0000259" key="1">
    <source>
        <dbReference type="Pfam" id="PF12728"/>
    </source>
</evidence>
<comment type="caution">
    <text evidence="2">The sequence shown here is derived from an EMBL/GenBank/DDBJ whole genome shotgun (WGS) entry which is preliminary data.</text>
</comment>
<dbReference type="OrthoDB" id="9800833at2"/>
<gene>
    <name evidence="2" type="ORF">BEI59_33255</name>
</gene>
<accession>A0A1E3U6W4</accession>
<dbReference type="GO" id="GO:0003677">
    <property type="term" value="F:DNA binding"/>
    <property type="evidence" value="ECO:0007669"/>
    <property type="project" value="InterPro"/>
</dbReference>